<evidence type="ECO:0000313" key="15">
    <source>
        <dbReference type="EMBL" id="EJS42966.1"/>
    </source>
</evidence>
<evidence type="ECO:0000259" key="14">
    <source>
        <dbReference type="PROSITE" id="PS50011"/>
    </source>
</evidence>
<dbReference type="GO" id="GO:0004674">
    <property type="term" value="F:protein serine/threonine kinase activity"/>
    <property type="evidence" value="ECO:0007669"/>
    <property type="project" value="UniProtKB-KW"/>
</dbReference>
<dbReference type="PROSITE" id="PS50011">
    <property type="entry name" value="PROTEIN_KINASE_DOM"/>
    <property type="match status" value="1"/>
</dbReference>
<evidence type="ECO:0000256" key="10">
    <source>
        <dbReference type="ARBA" id="ARBA00047899"/>
    </source>
</evidence>
<gene>
    <name evidence="15" type="ORF">SU7_1970</name>
</gene>
<feature type="compositionally biased region" description="Basic and acidic residues" evidence="13">
    <location>
        <begin position="767"/>
        <end position="776"/>
    </location>
</feature>
<evidence type="ECO:0000256" key="12">
    <source>
        <dbReference type="PROSITE-ProRule" id="PRU10141"/>
    </source>
</evidence>
<feature type="compositionally biased region" description="Low complexity" evidence="13">
    <location>
        <begin position="82"/>
        <end position="93"/>
    </location>
</feature>
<evidence type="ECO:0000256" key="1">
    <source>
        <dbReference type="ARBA" id="ARBA00004266"/>
    </source>
</evidence>
<sequence>MTGHVFKSNQKPKGRPSSLAKKAAKRAMAKVSSNQKRSSSHLERVVQSVNDATKRLSQPESTISATTKSSKRKSRDTVGPWKLGKTLGKGSSGRVRLAKNMETGQLAAIKIVPKKKAFVHRSNNATVPNSYSSSMITSNVSSPSIISQEHSNHSQTNPYGIEREIVIMKLISHPNVMALFEVWENKSELYLVLEYVDGGELFDYLVSKGKLPEREAIHYFKQIVEGVSYCHSFNICHRDLKPENLLLDKKDRKIKIADFGMAALELPNKLLKTSCGSPHYASPEIVMGRPYHGGPSDVWSCGIVLFALLTGHLPFNDDNIKKLLLKVQSGKYQMPMSLSAEARDLISKILVIDPEKRITTQDILNHPLIKRYDSLPVNKIFGKMKMDNMARGKSNSDLRLLNTVSPSIVTLHSRNEIDESILRSLQILWHGVSRELITAKLLQKPMSEEKLFYSLLLQYKQRHSTSLSLASQNKKTENKSIVNESKIENTFELPNSANIRSDNDVKILHSSEAYSENISGCNHDNTTPSVDTKMNAPVLAQKSQFSINTLNQSTNDKLEAETVTLPPVPIFNASSSRVFRNSYSSISSRSKRSLRLSSSKLSLSASTSRETMNENSTHLPRLPKSPSRYSLSRNTIHIPSTNQSLRKSLSRKQIASNATVRKTLQNSASKRSLYSLQSISKRSLNLNDLLVYDDPLPSKIPESGNANKSGPYSLESDSDFEILCDQILFGNALDKILEEEEENGKENGVPRQKKKDTNITLDTKTSLNKENEEPKDLTKIGKEFNTLHNTLNDNAKSPPFPIFPKGDTQNSTFLETQEPKRVVLSDITNSFNKTNKEFSKNERLRMEKKNHLEQPQRKDNYASSLKPTQPQEVRVSSLPNEQNKPSLSLDPRRNVSQPMNLKVESLLKGLKPKKDVPSHWTHKRGSLFMDGPKPDEKPDEKSDEKSDKTLDDSVDSSNVPLTTVVTSSTDPSVLAESSTIHKPMLSLPSTFLNASMTFKNLNLMLADDDNDKHLSIQRNQSRSVAISHPLRKQSTKMSLTPRSNLRNNLSVRRNQGSPGSYLSNDLDGISDMTFAMEIPTNTFTAQAVQLINSGSSKNIAGASPKVSSFTKGMETKPVDYVPKKNGTNSEINNILDYTVPSVQDEGAINIFEDAPFDEASLNTSSSESDSQGIVYRKAVSIDTLATTNVLTPATNVRVSLYWNNNNLGIPRETTEEILSKLQLSPEKPPNPYVQKRFSSTRGSGDSNVLGISKSLQSMFKDLEEDQDEHTSQADMLASSLIHSDRRPSEENANSKQRVTMLFDEDEEESKKLGREKIIKEQNNVVDKITEEPAQVPVVPATKKEEHAGPAENKHLDILKTSPTNVTKNKATKADISTNFKKPVITAKKTEDAPVTDKKNWFVKLFQNFSPHNNGAKISKNHVTKISFDDAHMLTLNEFNKNSIDYQLKNLDHKFGKKSVEYDCKFVKGNFKFKIKISNLPNASTVIIVKRRSKNSNTTSDEAFEKFNDSVERVIRNAERS</sequence>
<comment type="catalytic activity">
    <reaction evidence="10">
        <text>L-threonyl-[protein] + ATP = O-phospho-L-threonyl-[protein] + ADP + H(+)</text>
        <dbReference type="Rhea" id="RHEA:46608"/>
        <dbReference type="Rhea" id="RHEA-COMP:11060"/>
        <dbReference type="Rhea" id="RHEA-COMP:11605"/>
        <dbReference type="ChEBI" id="CHEBI:15378"/>
        <dbReference type="ChEBI" id="CHEBI:30013"/>
        <dbReference type="ChEBI" id="CHEBI:30616"/>
        <dbReference type="ChEBI" id="CHEBI:61977"/>
        <dbReference type="ChEBI" id="CHEBI:456216"/>
        <dbReference type="EC" id="2.7.11.1"/>
    </reaction>
</comment>
<dbReference type="InterPro" id="IPR011009">
    <property type="entry name" value="Kinase-like_dom_sf"/>
</dbReference>
<dbReference type="PROSITE" id="PS00108">
    <property type="entry name" value="PROTEIN_KINASE_ST"/>
    <property type="match status" value="1"/>
</dbReference>
<protein>
    <recommendedName>
        <fullName evidence="3">non-specific serine/threonine protein kinase</fullName>
        <ecNumber evidence="3">2.7.11.1</ecNumber>
    </recommendedName>
</protein>
<keyword evidence="6" id="KW-0808">Transferase</keyword>
<comment type="similarity">
    <text evidence="2">Belongs to the protein kinase superfamily. CAMK Ser/Thr protein kinase family. NIM1 subfamily.</text>
</comment>
<feature type="compositionally biased region" description="Polar residues" evidence="13">
    <location>
        <begin position="877"/>
        <end position="886"/>
    </location>
</feature>
<evidence type="ECO:0000256" key="3">
    <source>
        <dbReference type="ARBA" id="ARBA00012513"/>
    </source>
</evidence>
<dbReference type="PANTHER" id="PTHR24346">
    <property type="entry name" value="MAP/MICROTUBULE AFFINITY-REGULATING KINASE"/>
    <property type="match status" value="1"/>
</dbReference>
<dbReference type="Proteomes" id="UP000006968">
    <property type="component" value="Chromosome XI"/>
</dbReference>
<proteinExistence type="inferred from homology"/>
<dbReference type="SUPFAM" id="SSF56112">
    <property type="entry name" value="Protein kinase-like (PK-like)"/>
    <property type="match status" value="1"/>
</dbReference>
<feature type="region of interest" description="Disordered" evidence="13">
    <location>
        <begin position="740"/>
        <end position="776"/>
    </location>
</feature>
<evidence type="ECO:0000256" key="4">
    <source>
        <dbReference type="ARBA" id="ARBA00022527"/>
    </source>
</evidence>
<evidence type="ECO:0000256" key="7">
    <source>
        <dbReference type="ARBA" id="ARBA00022741"/>
    </source>
</evidence>
<dbReference type="SMART" id="SM00220">
    <property type="entry name" value="S_TKc"/>
    <property type="match status" value="1"/>
</dbReference>
<dbReference type="GO" id="GO:0044879">
    <property type="term" value="P:mitotic morphogenesis checkpoint signaling"/>
    <property type="evidence" value="ECO:0007669"/>
    <property type="project" value="UniProtKB-ARBA"/>
</dbReference>
<evidence type="ECO:0000256" key="5">
    <source>
        <dbReference type="ARBA" id="ARBA00022553"/>
    </source>
</evidence>
<keyword evidence="9 12" id="KW-0067">ATP-binding</keyword>
<evidence type="ECO:0000256" key="2">
    <source>
        <dbReference type="ARBA" id="ARBA00010791"/>
    </source>
</evidence>
<dbReference type="InterPro" id="IPR008271">
    <property type="entry name" value="Ser/Thr_kinase_AS"/>
</dbReference>
<dbReference type="GO" id="GO:0005940">
    <property type="term" value="C:septin ring"/>
    <property type="evidence" value="ECO:0007669"/>
    <property type="project" value="UniProtKB-ARBA"/>
</dbReference>
<evidence type="ECO:0000313" key="16">
    <source>
        <dbReference type="Proteomes" id="UP000006968"/>
    </source>
</evidence>
<dbReference type="Gene3D" id="1.10.510.10">
    <property type="entry name" value="Transferase(Phosphotransferase) domain 1"/>
    <property type="match status" value="1"/>
</dbReference>
<evidence type="ECO:0000256" key="9">
    <source>
        <dbReference type="ARBA" id="ARBA00022840"/>
    </source>
</evidence>
<feature type="compositionally biased region" description="Basic and acidic residues" evidence="13">
    <location>
        <begin position="932"/>
        <end position="951"/>
    </location>
</feature>
<comment type="catalytic activity">
    <reaction evidence="11">
        <text>L-seryl-[protein] + ATP = O-phospho-L-seryl-[protein] + ADP + H(+)</text>
        <dbReference type="Rhea" id="RHEA:17989"/>
        <dbReference type="Rhea" id="RHEA-COMP:9863"/>
        <dbReference type="Rhea" id="RHEA-COMP:11604"/>
        <dbReference type="ChEBI" id="CHEBI:15378"/>
        <dbReference type="ChEBI" id="CHEBI:29999"/>
        <dbReference type="ChEBI" id="CHEBI:30616"/>
        <dbReference type="ChEBI" id="CHEBI:83421"/>
        <dbReference type="ChEBI" id="CHEBI:456216"/>
        <dbReference type="EC" id="2.7.11.1"/>
    </reaction>
</comment>
<dbReference type="InterPro" id="IPR000719">
    <property type="entry name" value="Prot_kinase_dom"/>
</dbReference>
<comment type="caution">
    <text evidence="15">The sequence shown here is derived from an EMBL/GenBank/DDBJ whole genome shotgun (WGS) entry which is preliminary data.</text>
</comment>
<evidence type="ECO:0000256" key="6">
    <source>
        <dbReference type="ARBA" id="ARBA00022679"/>
    </source>
</evidence>
<feature type="domain" description="Protein kinase" evidence="14">
    <location>
        <begin position="81"/>
        <end position="369"/>
    </location>
</feature>
<dbReference type="PANTHER" id="PTHR24346:SF110">
    <property type="entry name" value="NON-SPECIFIC SERINE_THREONINE PROTEIN KINASE"/>
    <property type="match status" value="1"/>
</dbReference>
<keyword evidence="4" id="KW-0723">Serine/threonine-protein kinase</keyword>
<feature type="compositionally biased region" description="Polar residues" evidence="13">
    <location>
        <begin position="861"/>
        <end position="871"/>
    </location>
</feature>
<keyword evidence="7 12" id="KW-0547">Nucleotide-binding</keyword>
<dbReference type="EC" id="2.7.11.1" evidence="3"/>
<dbReference type="HOGENOM" id="CLU_003225_0_0_1"/>
<feature type="compositionally biased region" description="Polar residues" evidence="13">
    <location>
        <begin position="47"/>
        <end position="60"/>
    </location>
</feature>
<feature type="region of interest" description="Disordered" evidence="13">
    <location>
        <begin position="1"/>
        <end position="94"/>
    </location>
</feature>
<evidence type="ECO:0000256" key="11">
    <source>
        <dbReference type="ARBA" id="ARBA00048679"/>
    </source>
</evidence>
<dbReference type="EMBL" id="ALIE01000126">
    <property type="protein sequence ID" value="EJS42966.1"/>
    <property type="molecule type" value="Genomic_DNA"/>
</dbReference>
<dbReference type="GO" id="GO:0032161">
    <property type="term" value="C:cleavage apparatus septin structure"/>
    <property type="evidence" value="ECO:0007669"/>
    <property type="project" value="UniProtKB-ARBA"/>
</dbReference>
<evidence type="ECO:0000256" key="13">
    <source>
        <dbReference type="SAM" id="MobiDB-lite"/>
    </source>
</evidence>
<feature type="binding site" evidence="12">
    <location>
        <position position="115"/>
    </location>
    <ligand>
        <name>ATP</name>
        <dbReference type="ChEBI" id="CHEBI:30616"/>
    </ligand>
</feature>
<comment type="subcellular location">
    <subcellularLocation>
        <location evidence="1">Bud neck</location>
    </subcellularLocation>
</comment>
<feature type="region of interest" description="Disordered" evidence="13">
    <location>
        <begin position="597"/>
        <end position="632"/>
    </location>
</feature>
<feature type="region of interest" description="Disordered" evidence="13">
    <location>
        <begin position="1263"/>
        <end position="1313"/>
    </location>
</feature>
<keyword evidence="8" id="KW-0418">Kinase</keyword>
<feature type="compositionally biased region" description="Basic and acidic residues" evidence="13">
    <location>
        <begin position="834"/>
        <end position="860"/>
    </location>
</feature>
<dbReference type="PROSITE" id="PS00107">
    <property type="entry name" value="PROTEIN_KINASE_ATP"/>
    <property type="match status" value="1"/>
</dbReference>
<name>J8Q2S6_SACAR</name>
<reference evidence="15 16" key="1">
    <citation type="journal article" date="2013" name="BMC Genomics">
        <title>High quality de novo sequencing and assembly of the Saccharomyces arboricolus genome.</title>
        <authorList>
            <person name="Liti G."/>
            <person name="Nguyen Ba A.N."/>
            <person name="Blythe M."/>
            <person name="Mueller C.A."/>
            <person name="Bergstroem A."/>
            <person name="Cubillos F.A."/>
            <person name="Dafhnis-Calas F."/>
            <person name="Khoshraftar S."/>
            <person name="Malla S."/>
            <person name="Mehta N."/>
            <person name="Siow C.C."/>
            <person name="Warringer J."/>
            <person name="Moses A.M."/>
            <person name="Louis E.J."/>
            <person name="Nieduszynski C.A."/>
        </authorList>
    </citation>
    <scope>NUCLEOTIDE SEQUENCE [LARGE SCALE GENOMIC DNA]</scope>
    <source>
        <strain evidence="16">H-6 / AS 2.3317 / CBS 10644</strain>
    </source>
</reference>
<evidence type="ECO:0000256" key="8">
    <source>
        <dbReference type="ARBA" id="ARBA00022777"/>
    </source>
</evidence>
<feature type="compositionally biased region" description="Low complexity" evidence="13">
    <location>
        <begin position="597"/>
        <end position="609"/>
    </location>
</feature>
<dbReference type="Pfam" id="PF00069">
    <property type="entry name" value="Pkinase"/>
    <property type="match status" value="1"/>
</dbReference>
<dbReference type="FunFam" id="1.10.510.10:FF:000394">
    <property type="entry name" value="Serine/threonine-protein kinase HSL1"/>
    <property type="match status" value="1"/>
</dbReference>
<organism evidence="15 16">
    <name type="scientific">Saccharomyces arboricola (strain H-6 / AS 2.3317 / CBS 10644)</name>
    <name type="common">Yeast</name>
    <dbReference type="NCBI Taxonomy" id="1160507"/>
    <lineage>
        <taxon>Eukaryota</taxon>
        <taxon>Fungi</taxon>
        <taxon>Dikarya</taxon>
        <taxon>Ascomycota</taxon>
        <taxon>Saccharomycotina</taxon>
        <taxon>Saccharomycetes</taxon>
        <taxon>Saccharomycetales</taxon>
        <taxon>Saccharomycetaceae</taxon>
        <taxon>Saccharomyces</taxon>
    </lineage>
</organism>
<dbReference type="GO" id="GO:0000399">
    <property type="term" value="C:cellular bud neck septin structure"/>
    <property type="evidence" value="ECO:0007669"/>
    <property type="project" value="UniProtKB-ARBA"/>
</dbReference>
<dbReference type="OrthoDB" id="504170at2759"/>
<feature type="region of interest" description="Disordered" evidence="13">
    <location>
        <begin position="834"/>
        <end position="964"/>
    </location>
</feature>
<dbReference type="GO" id="GO:0005524">
    <property type="term" value="F:ATP binding"/>
    <property type="evidence" value="ECO:0007669"/>
    <property type="project" value="UniProtKB-UniRule"/>
</dbReference>
<accession>J8Q2S6</accession>
<keyword evidence="16" id="KW-1185">Reference proteome</keyword>
<dbReference type="CDD" id="cd14081">
    <property type="entry name" value="STKc_BRSK1_2"/>
    <property type="match status" value="1"/>
</dbReference>
<dbReference type="InterPro" id="IPR017441">
    <property type="entry name" value="Protein_kinase_ATP_BS"/>
</dbReference>
<keyword evidence="5" id="KW-0597">Phosphoprotein</keyword>